<evidence type="ECO:0000256" key="2">
    <source>
        <dbReference type="ARBA" id="ARBA00012513"/>
    </source>
</evidence>
<keyword evidence="5" id="KW-0808">Transferase</keyword>
<dbReference type="InterPro" id="IPR008271">
    <property type="entry name" value="Ser/Thr_kinase_AS"/>
</dbReference>
<dbReference type="Pfam" id="PF00069">
    <property type="entry name" value="Pkinase"/>
    <property type="match status" value="1"/>
</dbReference>
<evidence type="ECO:0000313" key="15">
    <source>
        <dbReference type="Proteomes" id="UP000887540"/>
    </source>
</evidence>
<dbReference type="PANTHER" id="PTHR22984:SF25">
    <property type="entry name" value="PROTEIN KINASE DOMAIN-CONTAINING PROTEIN"/>
    <property type="match status" value="1"/>
</dbReference>
<evidence type="ECO:0000256" key="5">
    <source>
        <dbReference type="ARBA" id="ARBA00022679"/>
    </source>
</evidence>
<dbReference type="EC" id="2.7.11.1" evidence="2"/>
<keyword evidence="6 12" id="KW-0547">Nucleotide-binding</keyword>
<dbReference type="PROSITE" id="PS00107">
    <property type="entry name" value="PROTEIN_KINASE_ATP"/>
    <property type="match status" value="1"/>
</dbReference>
<dbReference type="SMART" id="SM00220">
    <property type="entry name" value="S_TKc"/>
    <property type="match status" value="1"/>
</dbReference>
<dbReference type="InterPro" id="IPR017441">
    <property type="entry name" value="Protein_kinase_ATP_BS"/>
</dbReference>
<feature type="region of interest" description="Disordered" evidence="13">
    <location>
        <begin position="354"/>
        <end position="396"/>
    </location>
</feature>
<dbReference type="InterPro" id="IPR000719">
    <property type="entry name" value="Prot_kinase_dom"/>
</dbReference>
<protein>
    <recommendedName>
        <fullName evidence="3">Serine/threonine-protein kinase 1</fullName>
        <ecNumber evidence="2">2.7.11.1</ecNumber>
    </recommendedName>
</protein>
<feature type="region of interest" description="Disordered" evidence="13">
    <location>
        <begin position="540"/>
        <end position="594"/>
    </location>
</feature>
<dbReference type="PANTHER" id="PTHR22984">
    <property type="entry name" value="SERINE/THREONINE-PROTEIN KINASE PIM"/>
    <property type="match status" value="1"/>
</dbReference>
<proteinExistence type="predicted"/>
<dbReference type="InterPro" id="IPR051138">
    <property type="entry name" value="PIM_Ser/Thr_kinase"/>
</dbReference>
<evidence type="ECO:0000256" key="4">
    <source>
        <dbReference type="ARBA" id="ARBA00022527"/>
    </source>
</evidence>
<evidence type="ECO:0000256" key="12">
    <source>
        <dbReference type="PROSITE-ProRule" id="PRU10141"/>
    </source>
</evidence>
<keyword evidence="15" id="KW-1185">Reference proteome</keyword>
<dbReference type="AlphaFoldDB" id="A0A914DM54"/>
<feature type="region of interest" description="Disordered" evidence="13">
    <location>
        <begin position="299"/>
        <end position="336"/>
    </location>
</feature>
<evidence type="ECO:0000256" key="11">
    <source>
        <dbReference type="ARBA" id="ARBA00048679"/>
    </source>
</evidence>
<evidence type="ECO:0000256" key="13">
    <source>
        <dbReference type="SAM" id="MobiDB-lite"/>
    </source>
</evidence>
<dbReference type="GO" id="GO:0005524">
    <property type="term" value="F:ATP binding"/>
    <property type="evidence" value="ECO:0007669"/>
    <property type="project" value="UniProtKB-UniRule"/>
</dbReference>
<evidence type="ECO:0000256" key="6">
    <source>
        <dbReference type="ARBA" id="ARBA00022741"/>
    </source>
</evidence>
<name>A0A914DM54_9BILA</name>
<comment type="catalytic activity">
    <reaction evidence="10">
        <text>L-threonyl-[protein] + ATP = O-phospho-L-threonyl-[protein] + ADP + H(+)</text>
        <dbReference type="Rhea" id="RHEA:46608"/>
        <dbReference type="Rhea" id="RHEA-COMP:11060"/>
        <dbReference type="Rhea" id="RHEA-COMP:11605"/>
        <dbReference type="ChEBI" id="CHEBI:15378"/>
        <dbReference type="ChEBI" id="CHEBI:30013"/>
        <dbReference type="ChEBI" id="CHEBI:30616"/>
        <dbReference type="ChEBI" id="CHEBI:61977"/>
        <dbReference type="ChEBI" id="CHEBI:456216"/>
        <dbReference type="EC" id="2.7.11.1"/>
    </reaction>
</comment>
<dbReference type="GO" id="GO:0004674">
    <property type="term" value="F:protein serine/threonine kinase activity"/>
    <property type="evidence" value="ECO:0007669"/>
    <property type="project" value="UniProtKB-KW"/>
</dbReference>
<accession>A0A914DM54</accession>
<comment type="subcellular location">
    <subcellularLocation>
        <location evidence="1">Host cytoplasm</location>
    </subcellularLocation>
</comment>
<keyword evidence="8 12" id="KW-0067">ATP-binding</keyword>
<sequence>MLKSKLRKMTIGNIMSEKERPAYDPYFFKRTYKVGAEIGRGGFGIVYSGFRIADHLTVAIKFVAVHNVTDWSMLNNRKVPLEIALLSRCKDCPGVIRLLDYYERHDGYLIVMERPSPYCDLFDYISDRGALDEMISRCIFKQIVETSIACSNSKVVHRDIKDENIIIDLRTGQIKLIDFGSGAFLSTEKYTDFEGTRVYSPPEWILYSRYDGIKATVWSLGILLYDMIAGDIPFHRDYEICSGQIRWRREVPEECKDLIHKCLELDPENRPSLEEILNHPWIANGEIRPLTAEDLSFTKKDKRKAEPEPVQSQANSKPQNRAVKRSHEEELHEGCAPNEVFAETEEDDVDLDSCQAASPMSPQPSHKTEVDSGHHSGENSHCVTPTQPPATQTTSRRWPFSWMFGREEESTSTSQNQAAQGHCSCCCNNQHQHNNGGYFYHTNPNSDNNLSSAELYEGAPTIELPHPGTTSVSPIRIKSDETDSGFVSKNPSNDDKKNTKCCCSSMSLSVPAIRKSSNTTVYPHTSTMAMCAKRGQLYSPRRLQNPKGSPPQGTTVQKNGKDSNGDSGCSSGSSNYSGANSTSPPASSYLLGSF</sequence>
<evidence type="ECO:0000256" key="7">
    <source>
        <dbReference type="ARBA" id="ARBA00022777"/>
    </source>
</evidence>
<evidence type="ECO:0000313" key="16">
    <source>
        <dbReference type="WBParaSite" id="ACRNAN_scaffold288.g8155.t1"/>
    </source>
</evidence>
<keyword evidence="4" id="KW-0723">Serine/threonine-protein kinase</keyword>
<feature type="compositionally biased region" description="Polar residues" evidence="13">
    <location>
        <begin position="310"/>
        <end position="319"/>
    </location>
</feature>
<evidence type="ECO:0000256" key="9">
    <source>
        <dbReference type="ARBA" id="ARBA00023200"/>
    </source>
</evidence>
<keyword evidence="7" id="KW-0418">Kinase</keyword>
<dbReference type="PROSITE" id="PS00108">
    <property type="entry name" value="PROTEIN_KINASE_ST"/>
    <property type="match status" value="1"/>
</dbReference>
<feature type="domain" description="Protein kinase" evidence="14">
    <location>
        <begin position="32"/>
        <end position="282"/>
    </location>
</feature>
<feature type="compositionally biased region" description="Low complexity" evidence="13">
    <location>
        <begin position="565"/>
        <end position="583"/>
    </location>
</feature>
<dbReference type="FunFam" id="1.10.510.10:FF:000708">
    <property type="entry name" value="serine/threonine-protein kinase par-1-like"/>
    <property type="match status" value="1"/>
</dbReference>
<feature type="compositionally biased region" description="Polar residues" evidence="13">
    <location>
        <begin position="355"/>
        <end position="365"/>
    </location>
</feature>
<evidence type="ECO:0000256" key="10">
    <source>
        <dbReference type="ARBA" id="ARBA00047899"/>
    </source>
</evidence>
<dbReference type="CDD" id="cd14005">
    <property type="entry name" value="STKc_PIM"/>
    <property type="match status" value="1"/>
</dbReference>
<evidence type="ECO:0000256" key="3">
    <source>
        <dbReference type="ARBA" id="ARBA00016885"/>
    </source>
</evidence>
<dbReference type="Gene3D" id="1.10.510.10">
    <property type="entry name" value="Transferase(Phosphotransferase) domain 1"/>
    <property type="match status" value="1"/>
</dbReference>
<evidence type="ECO:0000256" key="8">
    <source>
        <dbReference type="ARBA" id="ARBA00022840"/>
    </source>
</evidence>
<dbReference type="WBParaSite" id="ACRNAN_scaffold288.g8155.t1">
    <property type="protein sequence ID" value="ACRNAN_scaffold288.g8155.t1"/>
    <property type="gene ID" value="ACRNAN_scaffold288.g8155"/>
</dbReference>
<organism evidence="15 16">
    <name type="scientific">Acrobeloides nanus</name>
    <dbReference type="NCBI Taxonomy" id="290746"/>
    <lineage>
        <taxon>Eukaryota</taxon>
        <taxon>Metazoa</taxon>
        <taxon>Ecdysozoa</taxon>
        <taxon>Nematoda</taxon>
        <taxon>Chromadorea</taxon>
        <taxon>Rhabditida</taxon>
        <taxon>Tylenchina</taxon>
        <taxon>Cephalobomorpha</taxon>
        <taxon>Cephaloboidea</taxon>
        <taxon>Cephalobidae</taxon>
        <taxon>Acrobeloides</taxon>
    </lineage>
</organism>
<dbReference type="PROSITE" id="PS50011">
    <property type="entry name" value="PROTEIN_KINASE_DOM"/>
    <property type="match status" value="1"/>
</dbReference>
<feature type="compositionally biased region" description="Basic and acidic residues" evidence="13">
    <location>
        <begin position="366"/>
        <end position="378"/>
    </location>
</feature>
<dbReference type="Gene3D" id="3.30.200.20">
    <property type="entry name" value="Phosphorylase Kinase, domain 1"/>
    <property type="match status" value="1"/>
</dbReference>
<dbReference type="SUPFAM" id="SSF56112">
    <property type="entry name" value="Protein kinase-like (PK-like)"/>
    <property type="match status" value="1"/>
</dbReference>
<dbReference type="GO" id="GO:0030430">
    <property type="term" value="C:host cell cytoplasm"/>
    <property type="evidence" value="ECO:0007669"/>
    <property type="project" value="UniProtKB-SubCell"/>
</dbReference>
<dbReference type="FunFam" id="3.30.200.20:FF:000547">
    <property type="entry name" value="Serine/threonine-protein kinase prk-2"/>
    <property type="match status" value="1"/>
</dbReference>
<dbReference type="InterPro" id="IPR011009">
    <property type="entry name" value="Kinase-like_dom_sf"/>
</dbReference>
<comment type="catalytic activity">
    <reaction evidence="11">
        <text>L-seryl-[protein] + ATP = O-phospho-L-seryl-[protein] + ADP + H(+)</text>
        <dbReference type="Rhea" id="RHEA:17989"/>
        <dbReference type="Rhea" id="RHEA-COMP:9863"/>
        <dbReference type="Rhea" id="RHEA-COMP:11604"/>
        <dbReference type="ChEBI" id="CHEBI:15378"/>
        <dbReference type="ChEBI" id="CHEBI:29999"/>
        <dbReference type="ChEBI" id="CHEBI:30616"/>
        <dbReference type="ChEBI" id="CHEBI:83421"/>
        <dbReference type="ChEBI" id="CHEBI:456216"/>
        <dbReference type="EC" id="2.7.11.1"/>
    </reaction>
</comment>
<reference evidence="16" key="1">
    <citation type="submission" date="2022-11" db="UniProtKB">
        <authorList>
            <consortium name="WormBaseParasite"/>
        </authorList>
    </citation>
    <scope>IDENTIFICATION</scope>
</reference>
<dbReference type="GO" id="GO:0005737">
    <property type="term" value="C:cytoplasm"/>
    <property type="evidence" value="ECO:0007669"/>
    <property type="project" value="TreeGrafter"/>
</dbReference>
<evidence type="ECO:0000259" key="14">
    <source>
        <dbReference type="PROSITE" id="PS50011"/>
    </source>
</evidence>
<dbReference type="Proteomes" id="UP000887540">
    <property type="component" value="Unplaced"/>
</dbReference>
<keyword evidence="9" id="KW-1035">Host cytoplasm</keyword>
<evidence type="ECO:0000256" key="1">
    <source>
        <dbReference type="ARBA" id="ARBA00004192"/>
    </source>
</evidence>
<feature type="binding site" evidence="12">
    <location>
        <position position="61"/>
    </location>
    <ligand>
        <name>ATP</name>
        <dbReference type="ChEBI" id="CHEBI:30616"/>
    </ligand>
</feature>